<dbReference type="GO" id="GO:0016829">
    <property type="term" value="F:lyase activity"/>
    <property type="evidence" value="ECO:0007669"/>
    <property type="project" value="InterPro"/>
</dbReference>
<accession>A0A848H897</accession>
<evidence type="ECO:0000256" key="1">
    <source>
        <dbReference type="ARBA" id="ARBA00006174"/>
    </source>
</evidence>
<dbReference type="InterPro" id="IPR036148">
    <property type="entry name" value="MmgE/PrpD_sf"/>
</dbReference>
<feature type="domain" description="MmgE/PrpD N-terminal" evidence="2">
    <location>
        <begin position="10"/>
        <end position="234"/>
    </location>
</feature>
<dbReference type="InterPro" id="IPR042183">
    <property type="entry name" value="MmgE/PrpD_sf_1"/>
</dbReference>
<dbReference type="PANTHER" id="PTHR16943">
    <property type="entry name" value="2-METHYLCITRATE DEHYDRATASE-RELATED"/>
    <property type="match status" value="1"/>
</dbReference>
<dbReference type="EMBL" id="JABBFX010000001">
    <property type="protein sequence ID" value="NML45729.1"/>
    <property type="molecule type" value="Genomic_DNA"/>
</dbReference>
<evidence type="ECO:0000313" key="3">
    <source>
        <dbReference type="EMBL" id="NML45729.1"/>
    </source>
</evidence>
<dbReference type="RefSeq" id="WP_169419803.1">
    <property type="nucleotide sequence ID" value="NZ_JABBFX010000001.1"/>
</dbReference>
<evidence type="ECO:0000259" key="2">
    <source>
        <dbReference type="Pfam" id="PF03972"/>
    </source>
</evidence>
<comment type="caution">
    <text evidence="3">The sequence shown here is derived from an EMBL/GenBank/DDBJ whole genome shotgun (WGS) entry which is preliminary data.</text>
</comment>
<keyword evidence="4" id="KW-1185">Reference proteome</keyword>
<gene>
    <name evidence="3" type="ORF">HHL11_18415</name>
</gene>
<organism evidence="3 4">
    <name type="scientific">Ramlibacter agri</name>
    <dbReference type="NCBI Taxonomy" id="2728837"/>
    <lineage>
        <taxon>Bacteria</taxon>
        <taxon>Pseudomonadati</taxon>
        <taxon>Pseudomonadota</taxon>
        <taxon>Betaproteobacteria</taxon>
        <taxon>Burkholderiales</taxon>
        <taxon>Comamonadaceae</taxon>
        <taxon>Ramlibacter</taxon>
    </lineage>
</organism>
<protein>
    <submittedName>
        <fullName evidence="3">MmgE/PrpD family protein</fullName>
    </submittedName>
</protein>
<evidence type="ECO:0000313" key="4">
    <source>
        <dbReference type="Proteomes" id="UP000541185"/>
    </source>
</evidence>
<dbReference type="Pfam" id="PF03972">
    <property type="entry name" value="MmgE_PrpD_N"/>
    <property type="match status" value="1"/>
</dbReference>
<dbReference type="InterPro" id="IPR005656">
    <property type="entry name" value="MmgE_PrpD"/>
</dbReference>
<dbReference type="Proteomes" id="UP000541185">
    <property type="component" value="Unassembled WGS sequence"/>
</dbReference>
<dbReference type="InterPro" id="IPR045336">
    <property type="entry name" value="MmgE_PrpD_N"/>
</dbReference>
<proteinExistence type="inferred from homology"/>
<dbReference type="AlphaFoldDB" id="A0A848H897"/>
<dbReference type="SUPFAM" id="SSF103378">
    <property type="entry name" value="2-methylcitrate dehydratase PrpD"/>
    <property type="match status" value="1"/>
</dbReference>
<comment type="similarity">
    <text evidence="1">Belongs to the PrpD family.</text>
</comment>
<dbReference type="Gene3D" id="1.10.4100.10">
    <property type="entry name" value="2-methylcitrate dehydratase PrpD"/>
    <property type="match status" value="1"/>
</dbReference>
<name>A0A848H897_9BURK</name>
<sequence>MIEALGRQLREVAWRKLSEPARRKLLLCLLANLSVAVAGRSALRLPRPAAGSGHLLLDGGETGSAREAAFFNGALMHARTQDDFHPAGNLHIATLVLPALLAEAERREVTGETFLDAMAVGYACAVGLSRRFSPLNTPRGLRSTCLYAGMGAAAAVARLRGQDARAIGNTVALASQSSFGTTQCWRDGSDEYQLHAANAASQALLCAELTEAGVAGGAHALDGPSGFYPALLGRTPSFEEIAPDFEPDAAIVESVLKRYPVSGICQPVVRLTEKLARQLAGRRIEKVRVEMNAFEMNYPGTLNAGPEFRSFSDRLMSARFCAASVLEAGRFDFDAFLRPLSREASRLVAATDVEAAQDLGTLSCRVTLAVEGGEQVAGELRDGGKELAIEWDTITAWTEELWSAAGRSAAACERARKAVLALPNTGFRGLRAALE</sequence>
<dbReference type="PANTHER" id="PTHR16943:SF8">
    <property type="entry name" value="2-METHYLCITRATE DEHYDRATASE"/>
    <property type="match status" value="1"/>
</dbReference>
<reference evidence="3 4" key="1">
    <citation type="submission" date="2020-04" db="EMBL/GenBank/DDBJ databases">
        <title>Ramlibacter sp. G-1-2-2 isolated from soil.</title>
        <authorList>
            <person name="Dahal R.H."/>
        </authorList>
    </citation>
    <scope>NUCLEOTIDE SEQUENCE [LARGE SCALE GENOMIC DNA]</scope>
    <source>
        <strain evidence="3 4">G-1-2-2</strain>
    </source>
</reference>